<dbReference type="Pfam" id="PF00126">
    <property type="entry name" value="HTH_1"/>
    <property type="match status" value="1"/>
</dbReference>
<evidence type="ECO:0000256" key="4">
    <source>
        <dbReference type="ARBA" id="ARBA00023163"/>
    </source>
</evidence>
<dbReference type="Gene3D" id="3.40.190.10">
    <property type="entry name" value="Periplasmic binding protein-like II"/>
    <property type="match status" value="2"/>
</dbReference>
<dbReference type="PRINTS" id="PR00039">
    <property type="entry name" value="HTHLYSR"/>
</dbReference>
<keyword evidence="3" id="KW-0238">DNA-binding</keyword>
<comment type="similarity">
    <text evidence="1">Belongs to the LysR transcriptional regulatory family.</text>
</comment>
<reference evidence="6 7" key="1">
    <citation type="journal article" date="2013" name="Int. J. Syst. Evol. Microbiol.">
        <title>Celerinatantimonas yamalensis sp. nov., a cold-adapted diazotrophic bacterium from a cold permafrost brine.</title>
        <authorList>
            <person name="Shcherbakova V."/>
            <person name="Chuvilskaya N."/>
            <person name="Rivkina E."/>
            <person name="Demidov N."/>
            <person name="Uchaeva V."/>
            <person name="Suetin S."/>
            <person name="Suzina N."/>
            <person name="Gilichinsky D."/>
        </authorList>
    </citation>
    <scope>NUCLEOTIDE SEQUENCE [LARGE SCALE GENOMIC DNA]</scope>
    <source>
        <strain evidence="6 7">C7</strain>
    </source>
</reference>
<dbReference type="PROSITE" id="PS50931">
    <property type="entry name" value="HTH_LYSR"/>
    <property type="match status" value="1"/>
</dbReference>
<evidence type="ECO:0000256" key="3">
    <source>
        <dbReference type="ARBA" id="ARBA00023125"/>
    </source>
</evidence>
<dbReference type="RefSeq" id="WP_408624346.1">
    <property type="nucleotide sequence ID" value="NZ_JBEQCT010000006.1"/>
</dbReference>
<dbReference type="InterPro" id="IPR036390">
    <property type="entry name" value="WH_DNA-bd_sf"/>
</dbReference>
<accession>A0ABW9G8R4</accession>
<organism evidence="6 7">
    <name type="scientific">Celerinatantimonas yamalensis</name>
    <dbReference type="NCBI Taxonomy" id="559956"/>
    <lineage>
        <taxon>Bacteria</taxon>
        <taxon>Pseudomonadati</taxon>
        <taxon>Pseudomonadota</taxon>
        <taxon>Gammaproteobacteria</taxon>
        <taxon>Celerinatantimonadaceae</taxon>
        <taxon>Celerinatantimonas</taxon>
    </lineage>
</organism>
<keyword evidence="2" id="KW-0805">Transcription regulation</keyword>
<dbReference type="SUPFAM" id="SSF46785">
    <property type="entry name" value="Winged helix' DNA-binding domain"/>
    <property type="match status" value="1"/>
</dbReference>
<sequence>MSFSLKQIVVFDAIAQVGSVTQAADRLAMTQSAASMALSQLEQQLGHPLFERAGRQLVLNAWGHWLRPRAKRLLQDAAQIDQGFQGRHLLSGDLRLGISQTIAEILLPQLVCQLDQSYPQLRLAPHVSNSEQVIHSLLQHDLELGVIESRCDDSRLHSAHWCDDELVVVVGAEHPLAKSAAMVSVAQLSQLRWVLRELGSGTRETFTGAIFNRITKLNIWREFSHVPTIMALLSQGSYASCLPKRIVQSAVQSGILAIVPVENLRIHRQFHFVWRKDASSDPLRDCVIEQAKTIH</sequence>
<dbReference type="Proteomes" id="UP001629953">
    <property type="component" value="Unassembled WGS sequence"/>
</dbReference>
<keyword evidence="4" id="KW-0804">Transcription</keyword>
<evidence type="ECO:0000256" key="2">
    <source>
        <dbReference type="ARBA" id="ARBA00023015"/>
    </source>
</evidence>
<dbReference type="PANTHER" id="PTHR30126">
    <property type="entry name" value="HTH-TYPE TRANSCRIPTIONAL REGULATOR"/>
    <property type="match status" value="1"/>
</dbReference>
<evidence type="ECO:0000313" key="6">
    <source>
        <dbReference type="EMBL" id="MFM2486080.1"/>
    </source>
</evidence>
<comment type="caution">
    <text evidence="6">The sequence shown here is derived from an EMBL/GenBank/DDBJ whole genome shotgun (WGS) entry which is preliminary data.</text>
</comment>
<dbReference type="SUPFAM" id="SSF53850">
    <property type="entry name" value="Periplasmic binding protein-like II"/>
    <property type="match status" value="1"/>
</dbReference>
<keyword evidence="7" id="KW-1185">Reference proteome</keyword>
<evidence type="ECO:0000259" key="5">
    <source>
        <dbReference type="PROSITE" id="PS50931"/>
    </source>
</evidence>
<dbReference type="EMBL" id="JBEQCT010000006">
    <property type="protein sequence ID" value="MFM2486080.1"/>
    <property type="molecule type" value="Genomic_DNA"/>
</dbReference>
<feature type="domain" description="HTH lysR-type" evidence="5">
    <location>
        <begin position="3"/>
        <end position="60"/>
    </location>
</feature>
<gene>
    <name evidence="6" type="ORF">ABUE30_13595</name>
</gene>
<name>A0ABW9G8R4_9GAMM</name>
<dbReference type="InterPro" id="IPR005119">
    <property type="entry name" value="LysR_subst-bd"/>
</dbReference>
<protein>
    <submittedName>
        <fullName evidence="6">LysR substrate-binding domain-containing protein</fullName>
    </submittedName>
</protein>
<dbReference type="InterPro" id="IPR036388">
    <property type="entry name" value="WH-like_DNA-bd_sf"/>
</dbReference>
<evidence type="ECO:0000313" key="7">
    <source>
        <dbReference type="Proteomes" id="UP001629953"/>
    </source>
</evidence>
<dbReference type="Pfam" id="PF03466">
    <property type="entry name" value="LysR_substrate"/>
    <property type="match status" value="1"/>
</dbReference>
<dbReference type="PANTHER" id="PTHR30126:SF94">
    <property type="entry name" value="LYSR FAMILY TRANSCRIPTIONAL REGULATOR"/>
    <property type="match status" value="1"/>
</dbReference>
<evidence type="ECO:0000256" key="1">
    <source>
        <dbReference type="ARBA" id="ARBA00009437"/>
    </source>
</evidence>
<dbReference type="Gene3D" id="1.10.10.10">
    <property type="entry name" value="Winged helix-like DNA-binding domain superfamily/Winged helix DNA-binding domain"/>
    <property type="match status" value="1"/>
</dbReference>
<proteinExistence type="inferred from homology"/>
<dbReference type="InterPro" id="IPR000847">
    <property type="entry name" value="LysR_HTH_N"/>
</dbReference>